<dbReference type="RefSeq" id="WP_111569841.1">
    <property type="nucleotide sequence ID" value="NZ_PIPK01000010.1"/>
</dbReference>
<reference evidence="1 3" key="2">
    <citation type="submission" date="2018-06" db="EMBL/GenBank/DDBJ databases">
        <title>Genomic Encyclopedia of Type Strains, Phase III (KMG-III): the genomes of soil and plant-associated and newly described type strains.</title>
        <authorList>
            <person name="Whitman W."/>
        </authorList>
    </citation>
    <scope>NUCLEOTIDE SEQUENCE [LARGE SCALE GENOMIC DNA]</scope>
    <source>
        <strain evidence="1 3">CGMCC 1.15366</strain>
    </source>
</reference>
<evidence type="ECO:0000313" key="2">
    <source>
        <dbReference type="EMBL" id="RUO22782.1"/>
    </source>
</evidence>
<keyword evidence="4" id="KW-1185">Reference proteome</keyword>
<accession>A0A327WSN8</accession>
<evidence type="ECO:0000313" key="4">
    <source>
        <dbReference type="Proteomes" id="UP000287865"/>
    </source>
</evidence>
<reference evidence="2 4" key="1">
    <citation type="journal article" date="2018" name="Front. Microbiol.">
        <title>Genome-Based Analysis Reveals the Taxonomy and Diversity of the Family Idiomarinaceae.</title>
        <authorList>
            <person name="Liu Y."/>
            <person name="Lai Q."/>
            <person name="Shao Z."/>
        </authorList>
    </citation>
    <scope>NUCLEOTIDE SEQUENCE [LARGE SCALE GENOMIC DNA]</scope>
    <source>
        <strain evidence="2 4">CF12-14</strain>
    </source>
</reference>
<dbReference type="Proteomes" id="UP000249203">
    <property type="component" value="Unassembled WGS sequence"/>
</dbReference>
<evidence type="ECO:0000313" key="3">
    <source>
        <dbReference type="Proteomes" id="UP000249203"/>
    </source>
</evidence>
<dbReference type="OrthoDB" id="9997940at2"/>
<sequence length="69" mass="7496">MCLAKLTSEASEPLVAENLIIRTVASSTAIETGQSVLDIERKLKEAEGKYRLETWPLKAALIAAVAERP</sequence>
<proteinExistence type="predicted"/>
<comment type="caution">
    <text evidence="1">The sequence shown here is derived from an EMBL/GenBank/DDBJ whole genome shotgun (WGS) entry which is preliminary data.</text>
</comment>
<protein>
    <submittedName>
        <fullName evidence="1">Uncharacterized protein</fullName>
    </submittedName>
</protein>
<dbReference type="AlphaFoldDB" id="A0A327WSN8"/>
<gene>
    <name evidence="1" type="ORF">B0I24_1106</name>
    <name evidence="2" type="ORF">CWE07_11005</name>
</gene>
<dbReference type="EMBL" id="PIPK01000010">
    <property type="protein sequence ID" value="RUO22782.1"/>
    <property type="molecule type" value="Genomic_DNA"/>
</dbReference>
<dbReference type="EMBL" id="QLMD01000010">
    <property type="protein sequence ID" value="RAJ95324.1"/>
    <property type="molecule type" value="Genomic_DNA"/>
</dbReference>
<organism evidence="1 3">
    <name type="scientific">Aliidiomarina maris</name>
    <dbReference type="NCBI Taxonomy" id="531312"/>
    <lineage>
        <taxon>Bacteria</taxon>
        <taxon>Pseudomonadati</taxon>
        <taxon>Pseudomonadota</taxon>
        <taxon>Gammaproteobacteria</taxon>
        <taxon>Alteromonadales</taxon>
        <taxon>Idiomarinaceae</taxon>
        <taxon>Aliidiomarina</taxon>
    </lineage>
</organism>
<evidence type="ECO:0000313" key="1">
    <source>
        <dbReference type="EMBL" id="RAJ95324.1"/>
    </source>
</evidence>
<name>A0A327WSN8_9GAMM</name>
<dbReference type="Proteomes" id="UP000287865">
    <property type="component" value="Unassembled WGS sequence"/>
</dbReference>